<dbReference type="SUPFAM" id="SSF46785">
    <property type="entry name" value="Winged helix' DNA-binding domain"/>
    <property type="match status" value="1"/>
</dbReference>
<dbReference type="PROSITE" id="PS50949">
    <property type="entry name" value="HTH_GNTR"/>
    <property type="match status" value="1"/>
</dbReference>
<dbReference type="InterPro" id="IPR036388">
    <property type="entry name" value="WH-like_DNA-bd_sf"/>
</dbReference>
<protein>
    <submittedName>
        <fullName evidence="5">GntR family transcriptional regulator</fullName>
    </submittedName>
</protein>
<sequence length="220" mass="23942">MSIVVRTLSEQIFEIIRERIVLGKLPDLLPIRQDALANELGVSKIPLREALARLEQEGLLVSQANRGYFVRPMSAESAEEIFELRLSLEPQAAGRGALLADDAGRAAAVEAYEALDSAALDAGVEVAVRNRAFHTALVRPGGRLLTTQLVERLAILSERYVVTHLKPAGREHRAHLEHKQLIEAWLARDAEGISGLLAAHIRGTLEDLRAQLANSAGEGS</sequence>
<dbReference type="Gene3D" id="1.10.10.10">
    <property type="entry name" value="Winged helix-like DNA-binding domain superfamily/Winged helix DNA-binding domain"/>
    <property type="match status" value="1"/>
</dbReference>
<evidence type="ECO:0000256" key="1">
    <source>
        <dbReference type="ARBA" id="ARBA00023015"/>
    </source>
</evidence>
<feature type="domain" description="HTH gntR-type" evidence="4">
    <location>
        <begin position="6"/>
        <end position="73"/>
    </location>
</feature>
<dbReference type="Gene3D" id="1.20.120.530">
    <property type="entry name" value="GntR ligand-binding domain-like"/>
    <property type="match status" value="1"/>
</dbReference>
<dbReference type="AlphaFoldDB" id="A0A2P7QN95"/>
<evidence type="ECO:0000313" key="6">
    <source>
        <dbReference type="Proteomes" id="UP000241167"/>
    </source>
</evidence>
<dbReference type="GO" id="GO:0003677">
    <property type="term" value="F:DNA binding"/>
    <property type="evidence" value="ECO:0007669"/>
    <property type="project" value="UniProtKB-KW"/>
</dbReference>
<dbReference type="Pfam" id="PF00392">
    <property type="entry name" value="GntR"/>
    <property type="match status" value="1"/>
</dbReference>
<dbReference type="InterPro" id="IPR011711">
    <property type="entry name" value="GntR_C"/>
</dbReference>
<dbReference type="InterPro" id="IPR000524">
    <property type="entry name" value="Tscrpt_reg_HTH_GntR"/>
</dbReference>
<evidence type="ECO:0000256" key="3">
    <source>
        <dbReference type="ARBA" id="ARBA00023163"/>
    </source>
</evidence>
<proteinExistence type="predicted"/>
<name>A0A2P7QN95_9SPHN</name>
<dbReference type="PANTHER" id="PTHR43537">
    <property type="entry name" value="TRANSCRIPTIONAL REGULATOR, GNTR FAMILY"/>
    <property type="match status" value="1"/>
</dbReference>
<dbReference type="SMART" id="SM00345">
    <property type="entry name" value="HTH_GNTR"/>
    <property type="match status" value="1"/>
</dbReference>
<reference evidence="5 6" key="1">
    <citation type="submission" date="2018-03" db="EMBL/GenBank/DDBJ databases">
        <title>The draft genome of Sphingosinicella sp. GL-C-18.</title>
        <authorList>
            <person name="Liu L."/>
            <person name="Li L."/>
            <person name="Liang L."/>
            <person name="Zhang X."/>
            <person name="Wang T."/>
        </authorList>
    </citation>
    <scope>NUCLEOTIDE SEQUENCE [LARGE SCALE GENOMIC DNA]</scope>
    <source>
        <strain evidence="5 6">GL-C-18</strain>
    </source>
</reference>
<dbReference type="InterPro" id="IPR036390">
    <property type="entry name" value="WH_DNA-bd_sf"/>
</dbReference>
<accession>A0A2P7QN95</accession>
<dbReference type="PANTHER" id="PTHR43537:SF24">
    <property type="entry name" value="GLUCONATE OPERON TRANSCRIPTIONAL REPRESSOR"/>
    <property type="match status" value="1"/>
</dbReference>
<keyword evidence="1" id="KW-0805">Transcription regulation</keyword>
<dbReference type="RefSeq" id="WP_106513343.1">
    <property type="nucleotide sequence ID" value="NZ_PXYI01000004.1"/>
</dbReference>
<dbReference type="SUPFAM" id="SSF48008">
    <property type="entry name" value="GntR ligand-binding domain-like"/>
    <property type="match status" value="1"/>
</dbReference>
<gene>
    <name evidence="5" type="ORF">C7I55_12565</name>
</gene>
<dbReference type="CDD" id="cd07377">
    <property type="entry name" value="WHTH_GntR"/>
    <property type="match status" value="1"/>
</dbReference>
<keyword evidence="6" id="KW-1185">Reference proteome</keyword>
<dbReference type="Proteomes" id="UP000241167">
    <property type="component" value="Unassembled WGS sequence"/>
</dbReference>
<dbReference type="EMBL" id="PXYI01000004">
    <property type="protein sequence ID" value="PSJ39442.1"/>
    <property type="molecule type" value="Genomic_DNA"/>
</dbReference>
<dbReference type="SMART" id="SM00895">
    <property type="entry name" value="FCD"/>
    <property type="match status" value="1"/>
</dbReference>
<dbReference type="Pfam" id="PF07729">
    <property type="entry name" value="FCD"/>
    <property type="match status" value="1"/>
</dbReference>
<dbReference type="InterPro" id="IPR008920">
    <property type="entry name" value="TF_FadR/GntR_C"/>
</dbReference>
<dbReference type="OrthoDB" id="9812290at2"/>
<keyword evidence="3" id="KW-0804">Transcription</keyword>
<evidence type="ECO:0000259" key="4">
    <source>
        <dbReference type="PROSITE" id="PS50949"/>
    </source>
</evidence>
<evidence type="ECO:0000256" key="2">
    <source>
        <dbReference type="ARBA" id="ARBA00023125"/>
    </source>
</evidence>
<dbReference type="GO" id="GO:0003700">
    <property type="term" value="F:DNA-binding transcription factor activity"/>
    <property type="evidence" value="ECO:0007669"/>
    <property type="project" value="InterPro"/>
</dbReference>
<evidence type="ECO:0000313" key="5">
    <source>
        <dbReference type="EMBL" id="PSJ39442.1"/>
    </source>
</evidence>
<comment type="caution">
    <text evidence="5">The sequence shown here is derived from an EMBL/GenBank/DDBJ whole genome shotgun (WGS) entry which is preliminary data.</text>
</comment>
<keyword evidence="2" id="KW-0238">DNA-binding</keyword>
<organism evidence="5 6">
    <name type="scientific">Allosphingosinicella deserti</name>
    <dbReference type="NCBI Taxonomy" id="2116704"/>
    <lineage>
        <taxon>Bacteria</taxon>
        <taxon>Pseudomonadati</taxon>
        <taxon>Pseudomonadota</taxon>
        <taxon>Alphaproteobacteria</taxon>
        <taxon>Sphingomonadales</taxon>
        <taxon>Sphingomonadaceae</taxon>
        <taxon>Allosphingosinicella</taxon>
    </lineage>
</organism>